<dbReference type="InterPro" id="IPR002110">
    <property type="entry name" value="Ankyrin_rpt"/>
</dbReference>
<evidence type="ECO:0000259" key="2">
    <source>
        <dbReference type="Pfam" id="PF13962"/>
    </source>
</evidence>
<feature type="transmembrane region" description="Helical" evidence="1">
    <location>
        <begin position="521"/>
        <end position="545"/>
    </location>
</feature>
<feature type="transmembrane region" description="Helical" evidence="1">
    <location>
        <begin position="594"/>
        <end position="611"/>
    </location>
</feature>
<dbReference type="PANTHER" id="PTHR24177">
    <property type="entry name" value="CASKIN"/>
    <property type="match status" value="1"/>
</dbReference>
<dbReference type="Proteomes" id="UP000826271">
    <property type="component" value="Unassembled WGS sequence"/>
</dbReference>
<feature type="transmembrane region" description="Helical" evidence="1">
    <location>
        <begin position="201"/>
        <end position="219"/>
    </location>
</feature>
<accession>A0AAV6WAK6</accession>
<dbReference type="GO" id="GO:0016020">
    <property type="term" value="C:membrane"/>
    <property type="evidence" value="ECO:0007669"/>
    <property type="project" value="TreeGrafter"/>
</dbReference>
<proteinExistence type="predicted"/>
<name>A0AAV6WAK6_9LAMI</name>
<feature type="transmembrane region" description="Helical" evidence="1">
    <location>
        <begin position="566"/>
        <end position="588"/>
    </location>
</feature>
<evidence type="ECO:0000313" key="3">
    <source>
        <dbReference type="EMBL" id="KAG8368426.1"/>
    </source>
</evidence>
<dbReference type="AlphaFoldDB" id="A0AAV6WAK6"/>
<dbReference type="PANTHER" id="PTHR24177:SF292">
    <property type="entry name" value="ANKYRIN REPEAT FAMILY PROTEIN-RELATED"/>
    <property type="match status" value="1"/>
</dbReference>
<dbReference type="InterPro" id="IPR036770">
    <property type="entry name" value="Ankyrin_rpt-contain_sf"/>
</dbReference>
<dbReference type="InterPro" id="IPR026961">
    <property type="entry name" value="PGG_dom"/>
</dbReference>
<comment type="caution">
    <text evidence="3">The sequence shown here is derived from an EMBL/GenBank/DDBJ whole genome shotgun (WGS) entry which is preliminary data.</text>
</comment>
<dbReference type="SMART" id="SM00248">
    <property type="entry name" value="ANK"/>
    <property type="match status" value="6"/>
</dbReference>
<keyword evidence="1" id="KW-1133">Transmembrane helix</keyword>
<dbReference type="Pfam" id="PF13962">
    <property type="entry name" value="PGG"/>
    <property type="match status" value="1"/>
</dbReference>
<organism evidence="3 4">
    <name type="scientific">Buddleja alternifolia</name>
    <dbReference type="NCBI Taxonomy" id="168488"/>
    <lineage>
        <taxon>Eukaryota</taxon>
        <taxon>Viridiplantae</taxon>
        <taxon>Streptophyta</taxon>
        <taxon>Embryophyta</taxon>
        <taxon>Tracheophyta</taxon>
        <taxon>Spermatophyta</taxon>
        <taxon>Magnoliopsida</taxon>
        <taxon>eudicotyledons</taxon>
        <taxon>Gunneridae</taxon>
        <taxon>Pentapetalae</taxon>
        <taxon>asterids</taxon>
        <taxon>lamiids</taxon>
        <taxon>Lamiales</taxon>
        <taxon>Scrophulariaceae</taxon>
        <taxon>Buddlejeae</taxon>
        <taxon>Buddleja</taxon>
    </lineage>
</organism>
<protein>
    <recommendedName>
        <fullName evidence="2">PGG domain-containing protein</fullName>
    </recommendedName>
</protein>
<dbReference type="EMBL" id="WHWC01000015">
    <property type="protein sequence ID" value="KAG8368426.1"/>
    <property type="molecule type" value="Genomic_DNA"/>
</dbReference>
<reference evidence="3" key="1">
    <citation type="submission" date="2019-10" db="EMBL/GenBank/DDBJ databases">
        <authorList>
            <person name="Zhang R."/>
            <person name="Pan Y."/>
            <person name="Wang J."/>
            <person name="Ma R."/>
            <person name="Yu S."/>
        </authorList>
    </citation>
    <scope>NUCLEOTIDE SEQUENCE</scope>
    <source>
        <strain evidence="3">LA-IB0</strain>
        <tissue evidence="3">Leaf</tissue>
    </source>
</reference>
<keyword evidence="4" id="KW-1185">Reference proteome</keyword>
<dbReference type="Pfam" id="PF12796">
    <property type="entry name" value="Ank_2"/>
    <property type="match status" value="1"/>
</dbReference>
<feature type="domain" description="PGG" evidence="2">
    <location>
        <begin position="474"/>
        <end position="586"/>
    </location>
</feature>
<evidence type="ECO:0000256" key="1">
    <source>
        <dbReference type="SAM" id="Phobius"/>
    </source>
</evidence>
<gene>
    <name evidence="3" type="ORF">BUALT_Bualt15G0044200</name>
</gene>
<dbReference type="SUPFAM" id="SSF48403">
    <property type="entry name" value="Ankyrin repeat"/>
    <property type="match status" value="1"/>
</dbReference>
<keyword evidence="1" id="KW-0812">Transmembrane</keyword>
<feature type="transmembrane region" description="Helical" evidence="1">
    <location>
        <begin position="483"/>
        <end position="501"/>
    </location>
</feature>
<keyword evidence="1" id="KW-0472">Membrane</keyword>
<evidence type="ECO:0000313" key="4">
    <source>
        <dbReference type="Proteomes" id="UP000826271"/>
    </source>
</evidence>
<dbReference type="Gene3D" id="1.25.40.20">
    <property type="entry name" value="Ankyrin repeat-containing domain"/>
    <property type="match status" value="2"/>
</dbReference>
<sequence length="657" mass="74848">MDRENNEVSIDINKGGGSSLPSIAAVPVVEEDSDFQTPTSTVNTTTVTRPECHKEMYIAALKGDWKAADLLLQEDPNLARAKITMNDDGALHVAAASKHTEFVLELVKLMSENDLLLRNKQGRTAFCYAAESGIVEIADVMRMKNPSLVTMRGKDDKTPLYIAAFFGKKNMVIYLREYACEEDLSRDEWFDLLIATIRSRMYGMIVFFTINVALAILNMNESLAKMSNEEGTALHHLVQPVYVPTKTGKKTLSNVIYPVRIHILERKSQERGVLLLAEKLWAEIQTLRQDKVTELIEKPFSILHEAAKEGNVELIDIIASSDPDLLLSVDRNNHTILHTAVLHRQERVFSLILQIDYLKEMLATSVDNDGNNILHLAGKLAPPRRLKVVSGAAFQLEREILWFTVRTEQRNIPPPSLPLMSIFLFYLTRYSYLLMQEVKRVVPLSYRKMKNNKRQQPREVFSKEHRPLLKDGERWMKETSNSWILISTLIATVAFSAAITLPGGNNNDTGMPSLLKSRWFTVFLVSDVVAMLCATKSILTFLFIVTSRYSDGHFIKRLPSSFRVGLFTLDCAVFAMLVAFTSAFYLILHKEMAWIPKFLVAFTCLLAVTYTRSSKGSLFAYSWREWIFYPPLSKIERMFPVRRPTWREKIQSMISLD</sequence>